<dbReference type="RefSeq" id="WP_058262665.1">
    <property type="nucleotide sequence ID" value="NZ_CP051181.1"/>
</dbReference>
<dbReference type="Proteomes" id="UP000051587">
    <property type="component" value="Unassembled WGS sequence"/>
</dbReference>
<protein>
    <submittedName>
        <fullName evidence="3">Flp pilus assembly protein TadG</fullName>
    </submittedName>
</protein>
<keyword evidence="1" id="KW-0472">Membrane</keyword>
<dbReference type="STRING" id="53501.SAMN04488043_11510"/>
<name>A0A0P1FBF2_THAGE</name>
<dbReference type="EMBL" id="CYSA01000016">
    <property type="protein sequence ID" value="CUH65569.1"/>
    <property type="molecule type" value="Genomic_DNA"/>
</dbReference>
<dbReference type="AlphaFoldDB" id="A0A0P1FBF2"/>
<proteinExistence type="predicted"/>
<dbReference type="SUPFAM" id="SSF53300">
    <property type="entry name" value="vWA-like"/>
    <property type="match status" value="1"/>
</dbReference>
<sequence length="566" mass="62486">MEQLSSDCNGLGRQNNLAKRLDRLKRFRRDENGSMTMFAIFAFICMLMVAGIGIDLMRYERDRAKLQNTLDRAVLAAADLDQTTDATTVVNDYFTKAGIGQYLTSVTVNEGIGFRTVSANAKSTLNTFFLSLVGIDELSAPAAGTAEEAVGSVEISLVLDVSGSMGSNSRLTRLKPAAKEFIDTVLSTSQEDNVSVSIIPYSTQVSAGASLLSKYTVTDEHAYSNCVNFTSSDFDTTALSTVDTLQRTGHFDVWNEYEDPVDGIRQPVCLTDSYAQILPLSSDQTVLNNYIDALQAEGNTSIDIGMKWGSALLDPSTQGVVDSLINDGEINDGFSGRPTAFRDGSTLKILVLMTDGQNTAQYMLRDDLRAGDSDVYYNAEADRYSVEYVSGSTTQYWWPHDDDWHDHPYGEGIYEACESVWVSTGYTYRRGRYRETGYYQTECSEQQEAGTSVRLSYPELWNQASLQWNADNNYSYSYNRWNDWYYDAYTYNGSSTKDTRTHNICAAAKTAGIIVFTVGFEAPSSGQAVLADCASSDSHHFDVDGLEISDAFESIAASISKLRLVQ</sequence>
<evidence type="ECO:0000313" key="4">
    <source>
        <dbReference type="Proteomes" id="UP000051587"/>
    </source>
</evidence>
<dbReference type="PROSITE" id="PS50234">
    <property type="entry name" value="VWFA"/>
    <property type="match status" value="1"/>
</dbReference>
<dbReference type="Pfam" id="PF13400">
    <property type="entry name" value="Tad"/>
    <property type="match status" value="1"/>
</dbReference>
<gene>
    <name evidence="3" type="ORF">TG4357_01940</name>
</gene>
<dbReference type="Gene3D" id="3.40.50.410">
    <property type="entry name" value="von Willebrand factor, type A domain"/>
    <property type="match status" value="3"/>
</dbReference>
<evidence type="ECO:0000256" key="1">
    <source>
        <dbReference type="SAM" id="Phobius"/>
    </source>
</evidence>
<evidence type="ECO:0000259" key="2">
    <source>
        <dbReference type="PROSITE" id="PS50234"/>
    </source>
</evidence>
<organism evidence="3 4">
    <name type="scientific">Thalassovita gelatinovora</name>
    <name type="common">Thalassobius gelatinovorus</name>
    <dbReference type="NCBI Taxonomy" id="53501"/>
    <lineage>
        <taxon>Bacteria</taxon>
        <taxon>Pseudomonadati</taxon>
        <taxon>Pseudomonadota</taxon>
        <taxon>Alphaproteobacteria</taxon>
        <taxon>Rhodobacterales</taxon>
        <taxon>Roseobacteraceae</taxon>
        <taxon>Thalassovita</taxon>
    </lineage>
</organism>
<reference evidence="3 4" key="1">
    <citation type="submission" date="2015-09" db="EMBL/GenBank/DDBJ databases">
        <authorList>
            <consortium name="Swine Surveillance"/>
        </authorList>
    </citation>
    <scope>NUCLEOTIDE SEQUENCE [LARGE SCALE GENOMIC DNA]</scope>
    <source>
        <strain evidence="3 4">CECT 4357</strain>
    </source>
</reference>
<keyword evidence="4" id="KW-1185">Reference proteome</keyword>
<accession>A0A0P1FBF2</accession>
<dbReference type="InterPro" id="IPR028087">
    <property type="entry name" value="Tad_N"/>
</dbReference>
<feature type="transmembrane region" description="Helical" evidence="1">
    <location>
        <begin position="35"/>
        <end position="57"/>
    </location>
</feature>
<dbReference type="InterPro" id="IPR002035">
    <property type="entry name" value="VWF_A"/>
</dbReference>
<keyword evidence="1" id="KW-0812">Transmembrane</keyword>
<keyword evidence="1" id="KW-1133">Transmembrane helix</keyword>
<feature type="domain" description="VWFA" evidence="2">
    <location>
        <begin position="154"/>
        <end position="211"/>
    </location>
</feature>
<evidence type="ECO:0000313" key="3">
    <source>
        <dbReference type="EMBL" id="CUH65569.1"/>
    </source>
</evidence>
<dbReference type="InterPro" id="IPR036465">
    <property type="entry name" value="vWFA_dom_sf"/>
</dbReference>